<protein>
    <submittedName>
        <fullName evidence="2">Nitrate reductase molybdenum cofactor assembly chaperone</fullName>
    </submittedName>
</protein>
<dbReference type="InterPro" id="IPR003765">
    <property type="entry name" value="NO3_reductase_chaperone_NarJ"/>
</dbReference>
<dbReference type="GO" id="GO:0051082">
    <property type="term" value="F:unfolded protein binding"/>
    <property type="evidence" value="ECO:0007669"/>
    <property type="project" value="InterPro"/>
</dbReference>
<dbReference type="EMBL" id="JABJVM010000014">
    <property type="protein sequence ID" value="MBA3927124.1"/>
    <property type="molecule type" value="Genomic_DNA"/>
</dbReference>
<reference evidence="2 3" key="2">
    <citation type="submission" date="2020-08" db="EMBL/GenBank/DDBJ databases">
        <title>Listeria ohnekaius sp. nov. and Listeria portnoyii sp. nov. isolated from non-agricultural and natural environments.</title>
        <authorList>
            <person name="Weller D."/>
            <person name="Belias A.M."/>
            <person name="Liao J."/>
            <person name="Guo S."/>
            <person name="Orsi R.H."/>
            <person name="Wiedmann M."/>
        </authorList>
    </citation>
    <scope>NUCLEOTIDE SEQUENCE [LARGE SCALE GENOMIC DNA]</scope>
    <source>
        <strain evidence="2 3">FSL W9-0585</strain>
    </source>
</reference>
<keyword evidence="1" id="KW-0534">Nitrate assimilation</keyword>
<dbReference type="NCBIfam" id="TIGR00684">
    <property type="entry name" value="narJ"/>
    <property type="match status" value="1"/>
</dbReference>
<comment type="caution">
    <text evidence="2">The sequence shown here is derived from an EMBL/GenBank/DDBJ whole genome shotgun (WGS) entry which is preliminary data.</text>
</comment>
<sequence>MGGFGVINYALLDEKRAVFGAISAVLSYPEKRFMNDRFLLEETFTNPKTLELITAFWEEISALTFGEITETYVDTFDFNKKTTLYMTFYKFEDARERGQMLAKLKVLYEMFGLLPDDAELTDYLPLMLEFIDAGDWYMDERSGDSIELLIGVIEDGSYHLLQALEEAGNPYRFVIEAMRNELRVCVKQGEEKQHVE</sequence>
<dbReference type="Pfam" id="PF02613">
    <property type="entry name" value="Nitrate_red_del"/>
    <property type="match status" value="1"/>
</dbReference>
<dbReference type="PANTHER" id="PTHR43680">
    <property type="entry name" value="NITRATE REDUCTASE MOLYBDENUM COFACTOR ASSEMBLY CHAPERONE"/>
    <property type="match status" value="1"/>
</dbReference>
<dbReference type="PANTHER" id="PTHR43680:SF2">
    <property type="entry name" value="NITRATE REDUCTASE MOLYBDENUM COFACTOR ASSEMBLY CHAPERONE NARJ"/>
    <property type="match status" value="1"/>
</dbReference>
<evidence type="ECO:0000313" key="2">
    <source>
        <dbReference type="EMBL" id="MBA3927124.1"/>
    </source>
</evidence>
<accession>A0A7W1YGZ4</accession>
<dbReference type="GO" id="GO:0016530">
    <property type="term" value="F:metallochaperone activity"/>
    <property type="evidence" value="ECO:0007669"/>
    <property type="project" value="TreeGrafter"/>
</dbReference>
<dbReference type="GO" id="GO:0051131">
    <property type="term" value="P:chaperone-mediated protein complex assembly"/>
    <property type="evidence" value="ECO:0007669"/>
    <property type="project" value="InterPro"/>
</dbReference>
<keyword evidence="3" id="KW-1185">Reference proteome</keyword>
<dbReference type="Proteomes" id="UP000548787">
    <property type="component" value="Unassembled WGS sequence"/>
</dbReference>
<dbReference type="AlphaFoldDB" id="A0A7W1YGZ4"/>
<evidence type="ECO:0000256" key="1">
    <source>
        <dbReference type="ARBA" id="ARBA00023063"/>
    </source>
</evidence>
<dbReference type="InterPro" id="IPR036411">
    <property type="entry name" value="TorD-like_sf"/>
</dbReference>
<gene>
    <name evidence="2" type="primary">narJ</name>
    <name evidence="2" type="ORF">HPK16_12305</name>
</gene>
<dbReference type="GO" id="GO:0042128">
    <property type="term" value="P:nitrate assimilation"/>
    <property type="evidence" value="ECO:0007669"/>
    <property type="project" value="UniProtKB-KW"/>
</dbReference>
<proteinExistence type="predicted"/>
<evidence type="ECO:0000313" key="3">
    <source>
        <dbReference type="Proteomes" id="UP000548787"/>
    </source>
</evidence>
<organism evidence="2 3">
    <name type="scientific">Listeria rustica</name>
    <dbReference type="NCBI Taxonomy" id="2713503"/>
    <lineage>
        <taxon>Bacteria</taxon>
        <taxon>Bacillati</taxon>
        <taxon>Bacillota</taxon>
        <taxon>Bacilli</taxon>
        <taxon>Bacillales</taxon>
        <taxon>Listeriaceae</taxon>
        <taxon>Listeria</taxon>
    </lineage>
</organism>
<reference evidence="2 3" key="1">
    <citation type="submission" date="2020-05" db="EMBL/GenBank/DDBJ databases">
        <authorList>
            <person name="Carlin C.R."/>
        </authorList>
    </citation>
    <scope>NUCLEOTIDE SEQUENCE [LARGE SCALE GENOMIC DNA]</scope>
    <source>
        <strain evidence="2 3">FSL W9-0585</strain>
    </source>
</reference>
<dbReference type="SUPFAM" id="SSF89155">
    <property type="entry name" value="TorD-like"/>
    <property type="match status" value="1"/>
</dbReference>
<dbReference type="InterPro" id="IPR020945">
    <property type="entry name" value="DMSO/NO3_reduct_chaperone"/>
</dbReference>
<name>A0A7W1YGZ4_9LIST</name>